<accession>A0A832A248</accession>
<dbReference type="PANTHER" id="PTHR12526:SF510">
    <property type="entry name" value="D-INOSITOL 3-PHOSPHATE GLYCOSYLTRANSFERASE"/>
    <property type="match status" value="1"/>
</dbReference>
<dbReference type="Pfam" id="PF00534">
    <property type="entry name" value="Glycos_transf_1"/>
    <property type="match status" value="1"/>
</dbReference>
<dbReference type="Gene3D" id="3.40.50.2000">
    <property type="entry name" value="Glycogen Phosphorylase B"/>
    <property type="match status" value="2"/>
</dbReference>
<proteinExistence type="predicted"/>
<dbReference type="InterPro" id="IPR028098">
    <property type="entry name" value="Glyco_trans_4-like_N"/>
</dbReference>
<dbReference type="InterPro" id="IPR001296">
    <property type="entry name" value="Glyco_trans_1"/>
</dbReference>
<organism evidence="5">
    <name type="scientific">Desulfacinum infernum</name>
    <dbReference type="NCBI Taxonomy" id="35837"/>
    <lineage>
        <taxon>Bacteria</taxon>
        <taxon>Pseudomonadati</taxon>
        <taxon>Thermodesulfobacteriota</taxon>
        <taxon>Syntrophobacteria</taxon>
        <taxon>Syntrophobacterales</taxon>
        <taxon>Syntrophobacteraceae</taxon>
        <taxon>Desulfacinum</taxon>
    </lineage>
</organism>
<comment type="caution">
    <text evidence="5">The sequence shown here is derived from an EMBL/GenBank/DDBJ whole genome shotgun (WGS) entry which is preliminary data.</text>
</comment>
<evidence type="ECO:0000259" key="3">
    <source>
        <dbReference type="Pfam" id="PF00534"/>
    </source>
</evidence>
<evidence type="ECO:0000259" key="4">
    <source>
        <dbReference type="Pfam" id="PF13439"/>
    </source>
</evidence>
<dbReference type="GO" id="GO:0016757">
    <property type="term" value="F:glycosyltransferase activity"/>
    <property type="evidence" value="ECO:0007669"/>
    <property type="project" value="UniProtKB-KW"/>
</dbReference>
<feature type="domain" description="Glycosyltransferase subfamily 4-like N-terminal" evidence="4">
    <location>
        <begin position="15"/>
        <end position="153"/>
    </location>
</feature>
<dbReference type="CDD" id="cd03811">
    <property type="entry name" value="GT4_GT28_WabH-like"/>
    <property type="match status" value="1"/>
</dbReference>
<dbReference type="AlphaFoldDB" id="A0A832A248"/>
<protein>
    <submittedName>
        <fullName evidence="5">Glycosyltransferase</fullName>
    </submittedName>
</protein>
<evidence type="ECO:0000256" key="2">
    <source>
        <dbReference type="ARBA" id="ARBA00022679"/>
    </source>
</evidence>
<feature type="domain" description="Glycosyl transferase family 1" evidence="3">
    <location>
        <begin position="167"/>
        <end position="332"/>
    </location>
</feature>
<dbReference type="PANTHER" id="PTHR12526">
    <property type="entry name" value="GLYCOSYLTRANSFERASE"/>
    <property type="match status" value="1"/>
</dbReference>
<keyword evidence="2 5" id="KW-0808">Transferase</keyword>
<sequence length="360" mass="39761">MSCPSLHILGSPGLGGAERFFIRLVNGLAERHEGIGVALRPKSPVARFLHPNVAVHPVPMVNGWDLWSVLRIRAVIRRIRCPVVQTYMGRATRLTRVPRDAGAVHIARLGGYYKIRGYYTHAHAWIGNTKGICDYLIRNGLPAERVYFIPNFVSAPPPVPEETLKTLRATWRIPEEAWVVFSLGRFVPKKGFMDLLSAFSRLPRSIAGRPVVLVMAGDGPQRDELKRHSETLGLGPHVRFVGWQDEPAPFFALSHVFVCPSRHEPLGNVILEAWSHAVPVVSTETVGAGELMAEGGTGILTPVSDPVAMARAIQQLLEDAGLRRELGENGLKTVTERYSKDRVIGHYVDLYEKLVGSCPS</sequence>
<evidence type="ECO:0000256" key="1">
    <source>
        <dbReference type="ARBA" id="ARBA00022676"/>
    </source>
</evidence>
<evidence type="ECO:0000313" key="5">
    <source>
        <dbReference type="EMBL" id="HFK98128.1"/>
    </source>
</evidence>
<name>A0A832A248_9BACT</name>
<keyword evidence="1" id="KW-0328">Glycosyltransferase</keyword>
<dbReference type="EMBL" id="DSTK01000037">
    <property type="protein sequence ID" value="HFK98128.1"/>
    <property type="molecule type" value="Genomic_DNA"/>
</dbReference>
<gene>
    <name evidence="5" type="ORF">ENS06_12520</name>
</gene>
<dbReference type="Pfam" id="PF13439">
    <property type="entry name" value="Glyco_transf_4"/>
    <property type="match status" value="1"/>
</dbReference>
<reference evidence="5" key="1">
    <citation type="journal article" date="2020" name="mSystems">
        <title>Genome- and Community-Level Interaction Insights into Carbon Utilization and Element Cycling Functions of Hydrothermarchaeota in Hydrothermal Sediment.</title>
        <authorList>
            <person name="Zhou Z."/>
            <person name="Liu Y."/>
            <person name="Xu W."/>
            <person name="Pan J."/>
            <person name="Luo Z.H."/>
            <person name="Li M."/>
        </authorList>
    </citation>
    <scope>NUCLEOTIDE SEQUENCE [LARGE SCALE GENOMIC DNA]</scope>
    <source>
        <strain evidence="5">SpSt-456</strain>
    </source>
</reference>
<dbReference type="SUPFAM" id="SSF53756">
    <property type="entry name" value="UDP-Glycosyltransferase/glycogen phosphorylase"/>
    <property type="match status" value="1"/>
</dbReference>